<protein>
    <submittedName>
        <fullName evidence="1">Uncharacterized protein</fullName>
    </submittedName>
</protein>
<evidence type="ECO:0000313" key="2">
    <source>
        <dbReference type="Proteomes" id="UP000321922"/>
    </source>
</evidence>
<reference evidence="1 2" key="1">
    <citation type="submission" date="2019-07" db="EMBL/GenBank/DDBJ databases">
        <title>Whole genome shotgun sequence of Vibrio sagamiensis NBRC 104589.</title>
        <authorList>
            <person name="Hosoyama A."/>
            <person name="Uohara A."/>
            <person name="Ohji S."/>
            <person name="Ichikawa N."/>
        </authorList>
    </citation>
    <scope>NUCLEOTIDE SEQUENCE [LARGE SCALE GENOMIC DNA]</scope>
    <source>
        <strain evidence="1 2">NBRC 104589</strain>
    </source>
</reference>
<dbReference type="AlphaFoldDB" id="A0A511QHG4"/>
<accession>A0A511QHG4</accession>
<dbReference type="Proteomes" id="UP000321922">
    <property type="component" value="Unassembled WGS sequence"/>
</dbReference>
<name>A0A511QHG4_9VIBR</name>
<sequence length="72" mass="8280">MIILCGKDARIGINVNPRKEKSDPIGSPSRIGKLFSWIHNLPRSYKLHWKQCEQCRVKKNVHKNYASGFASK</sequence>
<evidence type="ECO:0000313" key="1">
    <source>
        <dbReference type="EMBL" id="GEM75892.1"/>
    </source>
</evidence>
<comment type="caution">
    <text evidence="1">The sequence shown here is derived from an EMBL/GenBank/DDBJ whole genome shotgun (WGS) entry which is preliminary data.</text>
</comment>
<gene>
    <name evidence="1" type="ORF">VSA01S_20040</name>
</gene>
<keyword evidence="2" id="KW-1185">Reference proteome</keyword>
<dbReference type="EMBL" id="BJXJ01000017">
    <property type="protein sequence ID" value="GEM75892.1"/>
    <property type="molecule type" value="Genomic_DNA"/>
</dbReference>
<proteinExistence type="predicted"/>
<organism evidence="1 2">
    <name type="scientific">Vibrio sagamiensis NBRC 104589</name>
    <dbReference type="NCBI Taxonomy" id="1219064"/>
    <lineage>
        <taxon>Bacteria</taxon>
        <taxon>Pseudomonadati</taxon>
        <taxon>Pseudomonadota</taxon>
        <taxon>Gammaproteobacteria</taxon>
        <taxon>Vibrionales</taxon>
        <taxon>Vibrionaceae</taxon>
        <taxon>Vibrio</taxon>
    </lineage>
</organism>